<protein>
    <recommendedName>
        <fullName evidence="3">Aspartic peptidase DDI1-type domain-containing protein</fullName>
    </recommendedName>
</protein>
<comment type="caution">
    <text evidence="1">The sequence shown here is derived from an EMBL/GenBank/DDBJ whole genome shotgun (WGS) entry which is preliminary data.</text>
</comment>
<dbReference type="PANTHER" id="PTHR33067">
    <property type="entry name" value="RNA-DIRECTED DNA POLYMERASE-RELATED"/>
    <property type="match status" value="1"/>
</dbReference>
<dbReference type="Gene3D" id="2.40.70.10">
    <property type="entry name" value="Acid Proteases"/>
    <property type="match status" value="1"/>
</dbReference>
<dbReference type="Pfam" id="PF13650">
    <property type="entry name" value="Asp_protease_2"/>
    <property type="match status" value="1"/>
</dbReference>
<dbReference type="CDD" id="cd00303">
    <property type="entry name" value="retropepsin_like"/>
    <property type="match status" value="1"/>
</dbReference>
<reference evidence="1" key="1">
    <citation type="submission" date="2019-12" db="EMBL/GenBank/DDBJ databases">
        <title>Genome sequencing and annotation of Brassica cretica.</title>
        <authorList>
            <person name="Studholme D.J."/>
            <person name="Sarris P."/>
        </authorList>
    </citation>
    <scope>NUCLEOTIDE SEQUENCE</scope>
    <source>
        <strain evidence="1">PFS-109/04</strain>
        <tissue evidence="1">Leaf</tissue>
    </source>
</reference>
<dbReference type="Proteomes" id="UP000712600">
    <property type="component" value="Unassembled WGS sequence"/>
</dbReference>
<proteinExistence type="predicted"/>
<dbReference type="EMBL" id="QGKX02001290">
    <property type="protein sequence ID" value="KAF3538753.1"/>
    <property type="molecule type" value="Genomic_DNA"/>
</dbReference>
<dbReference type="AlphaFoldDB" id="A0A8S9QFM2"/>
<sequence>MCFKNCRETREEIKALFTEALTPSLKVLPKVDGPGKFVFPCSIAGVEFKEALCDSGSSVNLVSKAILDELGIFYVEPSQVKLGIANSSMAVPYGTIRNLPVQVGDCVLHTEFQVVEMRKDHDMPFIFGRSFMATVGAIVDMPNKRVSFSNINKKVFYKAVPSRSQIRYASCILLVSGEQLEIVPKKELGKKGEIKEVLDGDPHTDTKKLSGNARVKEKVQKKRVKADPTMTLIPHKCDEKSIEYAVKCKGTSKPFSKVRVILTHELKEKGEAAVKSNGTTCP</sequence>
<dbReference type="InterPro" id="IPR021109">
    <property type="entry name" value="Peptidase_aspartic_dom_sf"/>
</dbReference>
<dbReference type="SUPFAM" id="SSF50630">
    <property type="entry name" value="Acid proteases"/>
    <property type="match status" value="1"/>
</dbReference>
<evidence type="ECO:0000313" key="2">
    <source>
        <dbReference type="Proteomes" id="UP000712600"/>
    </source>
</evidence>
<dbReference type="PANTHER" id="PTHR33067:SF31">
    <property type="entry name" value="RNA-DIRECTED DNA POLYMERASE"/>
    <property type="match status" value="1"/>
</dbReference>
<accession>A0A8S9QFM2</accession>
<organism evidence="1 2">
    <name type="scientific">Brassica cretica</name>
    <name type="common">Mustard</name>
    <dbReference type="NCBI Taxonomy" id="69181"/>
    <lineage>
        <taxon>Eukaryota</taxon>
        <taxon>Viridiplantae</taxon>
        <taxon>Streptophyta</taxon>
        <taxon>Embryophyta</taxon>
        <taxon>Tracheophyta</taxon>
        <taxon>Spermatophyta</taxon>
        <taxon>Magnoliopsida</taxon>
        <taxon>eudicotyledons</taxon>
        <taxon>Gunneridae</taxon>
        <taxon>Pentapetalae</taxon>
        <taxon>rosids</taxon>
        <taxon>malvids</taxon>
        <taxon>Brassicales</taxon>
        <taxon>Brassicaceae</taxon>
        <taxon>Brassiceae</taxon>
        <taxon>Brassica</taxon>
    </lineage>
</organism>
<gene>
    <name evidence="1" type="ORF">F2Q69_00021296</name>
</gene>
<evidence type="ECO:0008006" key="3">
    <source>
        <dbReference type="Google" id="ProtNLM"/>
    </source>
</evidence>
<evidence type="ECO:0000313" key="1">
    <source>
        <dbReference type="EMBL" id="KAF3538753.1"/>
    </source>
</evidence>
<name>A0A8S9QFM2_BRACR</name>